<feature type="region of interest" description="Disordered" evidence="1">
    <location>
        <begin position="72"/>
        <end position="120"/>
    </location>
</feature>
<dbReference type="HOGENOM" id="CLU_1615971_0_0_7"/>
<feature type="compositionally biased region" description="Gly residues" evidence="1">
    <location>
        <begin position="72"/>
        <end position="116"/>
    </location>
</feature>
<proteinExistence type="predicted"/>
<reference evidence="2 3" key="1">
    <citation type="journal article" date="2014" name="Nature">
        <title>An environmental bacterial taxon with a large and distinct metabolic repertoire.</title>
        <authorList>
            <person name="Wilson M.C."/>
            <person name="Mori T."/>
            <person name="Ruckert C."/>
            <person name="Uria A.R."/>
            <person name="Helf M.J."/>
            <person name="Takada K."/>
            <person name="Gernert C."/>
            <person name="Steffens U.A."/>
            <person name="Heycke N."/>
            <person name="Schmitt S."/>
            <person name="Rinke C."/>
            <person name="Helfrich E.J."/>
            <person name="Brachmann A.O."/>
            <person name="Gurgui C."/>
            <person name="Wakimoto T."/>
            <person name="Kracht M."/>
            <person name="Crusemann M."/>
            <person name="Hentschel U."/>
            <person name="Abe I."/>
            <person name="Matsunaga S."/>
            <person name="Kalinowski J."/>
            <person name="Takeyama H."/>
            <person name="Piel J."/>
        </authorList>
    </citation>
    <scope>NUCLEOTIDE SEQUENCE [LARGE SCALE GENOMIC DNA]</scope>
    <source>
        <strain evidence="3">TSY2</strain>
    </source>
</reference>
<dbReference type="EMBL" id="AZHX01000693">
    <property type="protein sequence ID" value="ETX06435.1"/>
    <property type="molecule type" value="Genomic_DNA"/>
</dbReference>
<protein>
    <submittedName>
        <fullName evidence="2">Uncharacterized protein</fullName>
    </submittedName>
</protein>
<dbReference type="AlphaFoldDB" id="W4M8A8"/>
<sequence length="164" mass="16847">MRYLFAMLFILGWLSLPPSLAQPLVELARPGPWAGISGLMAYHGKLYFVNSQIFVNHNAADIYSYDLNGPQAGGRAGPRAGGRAGPSGGGRAGPQAGGRAGPQAGGRAGPQAGGRAGPQAAAGLALRRAAGLALRRAAGRTTERFALSTDYSLRIPAPRRSLTA</sequence>
<organism evidence="2 3">
    <name type="scientific">Candidatus Entotheonella gemina</name>
    <dbReference type="NCBI Taxonomy" id="1429439"/>
    <lineage>
        <taxon>Bacteria</taxon>
        <taxon>Pseudomonadati</taxon>
        <taxon>Nitrospinota/Tectimicrobiota group</taxon>
        <taxon>Candidatus Tectimicrobiota</taxon>
        <taxon>Candidatus Entotheonellia</taxon>
        <taxon>Candidatus Entotheonellales</taxon>
        <taxon>Candidatus Entotheonellaceae</taxon>
        <taxon>Candidatus Entotheonella</taxon>
    </lineage>
</organism>
<evidence type="ECO:0000313" key="2">
    <source>
        <dbReference type="EMBL" id="ETX06435.1"/>
    </source>
</evidence>
<accession>W4M8A8</accession>
<dbReference type="PATRIC" id="fig|1429439.4.peg.2910"/>
<dbReference type="Proteomes" id="UP000019140">
    <property type="component" value="Unassembled WGS sequence"/>
</dbReference>
<gene>
    <name evidence="2" type="ORF">ETSY2_17120</name>
</gene>
<name>W4M8A8_9BACT</name>
<evidence type="ECO:0000313" key="3">
    <source>
        <dbReference type="Proteomes" id="UP000019140"/>
    </source>
</evidence>
<keyword evidence="3" id="KW-1185">Reference proteome</keyword>
<comment type="caution">
    <text evidence="2">The sequence shown here is derived from an EMBL/GenBank/DDBJ whole genome shotgun (WGS) entry which is preliminary data.</text>
</comment>
<evidence type="ECO:0000256" key="1">
    <source>
        <dbReference type="SAM" id="MobiDB-lite"/>
    </source>
</evidence>